<dbReference type="HOGENOM" id="CLU_2472459_0_0_1"/>
<accession>G7JUT5</accession>
<dbReference type="AlphaFoldDB" id="G7JUT5"/>
<reference evidence="1 3" key="2">
    <citation type="journal article" date="2014" name="BMC Genomics">
        <title>An improved genome release (version Mt4.0) for the model legume Medicago truncatula.</title>
        <authorList>
            <person name="Tang H."/>
            <person name="Krishnakumar V."/>
            <person name="Bidwell S."/>
            <person name="Rosen B."/>
            <person name="Chan A."/>
            <person name="Zhou S."/>
            <person name="Gentzbittel L."/>
            <person name="Childs K.L."/>
            <person name="Yandell M."/>
            <person name="Gundlach H."/>
            <person name="Mayer K.F."/>
            <person name="Schwartz D.C."/>
            <person name="Town C.D."/>
        </authorList>
    </citation>
    <scope>GENOME REANNOTATION</scope>
    <source>
        <strain evidence="2 3">cv. Jemalong A17</strain>
    </source>
</reference>
<name>G7JUT5_MEDTR</name>
<dbReference type="PaxDb" id="3880-AES88865"/>
<organism evidence="1 3">
    <name type="scientific">Medicago truncatula</name>
    <name type="common">Barrel medic</name>
    <name type="synonym">Medicago tribuloides</name>
    <dbReference type="NCBI Taxonomy" id="3880"/>
    <lineage>
        <taxon>Eukaryota</taxon>
        <taxon>Viridiplantae</taxon>
        <taxon>Streptophyta</taxon>
        <taxon>Embryophyta</taxon>
        <taxon>Tracheophyta</taxon>
        <taxon>Spermatophyta</taxon>
        <taxon>Magnoliopsida</taxon>
        <taxon>eudicotyledons</taxon>
        <taxon>Gunneridae</taxon>
        <taxon>Pentapetalae</taxon>
        <taxon>rosids</taxon>
        <taxon>fabids</taxon>
        <taxon>Fabales</taxon>
        <taxon>Fabaceae</taxon>
        <taxon>Papilionoideae</taxon>
        <taxon>50 kb inversion clade</taxon>
        <taxon>NPAAA clade</taxon>
        <taxon>Hologalegina</taxon>
        <taxon>IRL clade</taxon>
        <taxon>Trifolieae</taxon>
        <taxon>Medicago</taxon>
    </lineage>
</organism>
<proteinExistence type="predicted"/>
<gene>
    <name evidence="1" type="ordered locus">MTR_4g064140</name>
</gene>
<keyword evidence="3" id="KW-1185">Reference proteome</keyword>
<evidence type="ECO:0000313" key="1">
    <source>
        <dbReference type="EMBL" id="AES88865.1"/>
    </source>
</evidence>
<evidence type="ECO:0000313" key="3">
    <source>
        <dbReference type="Proteomes" id="UP000002051"/>
    </source>
</evidence>
<dbReference type="Proteomes" id="UP000002051">
    <property type="component" value="Chromosome 4"/>
</dbReference>
<protein>
    <submittedName>
        <fullName evidence="1 2">Uncharacterized protein</fullName>
    </submittedName>
</protein>
<sequence>MKTVIMFSNETSKVCLTAVGQSTTVNIQNRGILMNTTWPTEFRNWTSDSRQITNYFQKHLHSVLVEKIETAESSKGNTTGMTNGRKIL</sequence>
<reference evidence="2" key="3">
    <citation type="submission" date="2015-04" db="UniProtKB">
        <authorList>
            <consortium name="EnsemblPlants"/>
        </authorList>
    </citation>
    <scope>IDENTIFICATION</scope>
    <source>
        <strain evidence="2">cv. Jemalong A17</strain>
    </source>
</reference>
<dbReference type="EnsemblPlants" id="AES88865">
    <property type="protein sequence ID" value="AES88865"/>
    <property type="gene ID" value="MTR_4g064140"/>
</dbReference>
<reference evidence="1 3" key="1">
    <citation type="journal article" date="2011" name="Nature">
        <title>The Medicago genome provides insight into the evolution of rhizobial symbioses.</title>
        <authorList>
            <person name="Young N.D."/>
            <person name="Debelle F."/>
            <person name="Oldroyd G.E."/>
            <person name="Geurts R."/>
            <person name="Cannon S.B."/>
            <person name="Udvardi M.K."/>
            <person name="Benedito V.A."/>
            <person name="Mayer K.F."/>
            <person name="Gouzy J."/>
            <person name="Schoof H."/>
            <person name="Van de Peer Y."/>
            <person name="Proost S."/>
            <person name="Cook D.R."/>
            <person name="Meyers B.C."/>
            <person name="Spannagl M."/>
            <person name="Cheung F."/>
            <person name="De Mita S."/>
            <person name="Krishnakumar V."/>
            <person name="Gundlach H."/>
            <person name="Zhou S."/>
            <person name="Mudge J."/>
            <person name="Bharti A.K."/>
            <person name="Murray J.D."/>
            <person name="Naoumkina M.A."/>
            <person name="Rosen B."/>
            <person name="Silverstein K.A."/>
            <person name="Tang H."/>
            <person name="Rombauts S."/>
            <person name="Zhao P.X."/>
            <person name="Zhou P."/>
            <person name="Barbe V."/>
            <person name="Bardou P."/>
            <person name="Bechner M."/>
            <person name="Bellec A."/>
            <person name="Berger A."/>
            <person name="Berges H."/>
            <person name="Bidwell S."/>
            <person name="Bisseling T."/>
            <person name="Choisne N."/>
            <person name="Couloux A."/>
            <person name="Denny R."/>
            <person name="Deshpande S."/>
            <person name="Dai X."/>
            <person name="Doyle J.J."/>
            <person name="Dudez A.M."/>
            <person name="Farmer A.D."/>
            <person name="Fouteau S."/>
            <person name="Franken C."/>
            <person name="Gibelin C."/>
            <person name="Gish J."/>
            <person name="Goldstein S."/>
            <person name="Gonzalez A.J."/>
            <person name="Green P.J."/>
            <person name="Hallab A."/>
            <person name="Hartog M."/>
            <person name="Hua A."/>
            <person name="Humphray S.J."/>
            <person name="Jeong D.H."/>
            <person name="Jing Y."/>
            <person name="Jocker A."/>
            <person name="Kenton S.M."/>
            <person name="Kim D.J."/>
            <person name="Klee K."/>
            <person name="Lai H."/>
            <person name="Lang C."/>
            <person name="Lin S."/>
            <person name="Macmil S.L."/>
            <person name="Magdelenat G."/>
            <person name="Matthews L."/>
            <person name="McCorrison J."/>
            <person name="Monaghan E.L."/>
            <person name="Mun J.H."/>
            <person name="Najar F.Z."/>
            <person name="Nicholson C."/>
            <person name="Noirot C."/>
            <person name="O'Bleness M."/>
            <person name="Paule C.R."/>
            <person name="Poulain J."/>
            <person name="Prion F."/>
            <person name="Qin B."/>
            <person name="Qu C."/>
            <person name="Retzel E.F."/>
            <person name="Riddle C."/>
            <person name="Sallet E."/>
            <person name="Samain S."/>
            <person name="Samson N."/>
            <person name="Sanders I."/>
            <person name="Saurat O."/>
            <person name="Scarpelli C."/>
            <person name="Schiex T."/>
            <person name="Segurens B."/>
            <person name="Severin A.J."/>
            <person name="Sherrier D.J."/>
            <person name="Shi R."/>
            <person name="Sims S."/>
            <person name="Singer S.R."/>
            <person name="Sinharoy S."/>
            <person name="Sterck L."/>
            <person name="Viollet A."/>
            <person name="Wang B.B."/>
            <person name="Wang K."/>
            <person name="Wang M."/>
            <person name="Wang X."/>
            <person name="Warfsmann J."/>
            <person name="Weissenbach J."/>
            <person name="White D.D."/>
            <person name="White J.D."/>
            <person name="Wiley G.B."/>
            <person name="Wincker P."/>
            <person name="Xing Y."/>
            <person name="Yang L."/>
            <person name="Yao Z."/>
            <person name="Ying F."/>
            <person name="Zhai J."/>
            <person name="Zhou L."/>
            <person name="Zuber A."/>
            <person name="Denarie J."/>
            <person name="Dixon R.A."/>
            <person name="May G.D."/>
            <person name="Schwartz D.C."/>
            <person name="Rogers J."/>
            <person name="Quetier F."/>
            <person name="Town C.D."/>
            <person name="Roe B.A."/>
        </authorList>
    </citation>
    <scope>NUCLEOTIDE SEQUENCE [LARGE SCALE GENOMIC DNA]</scope>
    <source>
        <strain evidence="1">A17</strain>
        <strain evidence="2 3">cv. Jemalong A17</strain>
    </source>
</reference>
<dbReference type="EMBL" id="CM001220">
    <property type="protein sequence ID" value="AES88865.1"/>
    <property type="molecule type" value="Genomic_DNA"/>
</dbReference>
<evidence type="ECO:0000313" key="2">
    <source>
        <dbReference type="EnsemblPlants" id="AES88865"/>
    </source>
</evidence>